<evidence type="ECO:0000256" key="1">
    <source>
        <dbReference type="ARBA" id="ARBA00022723"/>
    </source>
</evidence>
<name>A0A4C1XIG8_EUMVA</name>
<evidence type="ECO:0000256" key="6">
    <source>
        <dbReference type="SAM" id="MobiDB-lite"/>
    </source>
</evidence>
<keyword evidence="3" id="KW-0863">Zinc-finger</keyword>
<dbReference type="GO" id="GO:0008270">
    <property type="term" value="F:zinc ion binding"/>
    <property type="evidence" value="ECO:0007669"/>
    <property type="project" value="UniProtKB-KW"/>
</dbReference>
<dbReference type="OrthoDB" id="6343844at2759"/>
<proteinExistence type="predicted"/>
<dbReference type="GO" id="GO:0003677">
    <property type="term" value="F:DNA binding"/>
    <property type="evidence" value="ECO:0007669"/>
    <property type="project" value="InterPro"/>
</dbReference>
<dbReference type="Gene3D" id="3.30.160.60">
    <property type="entry name" value="Classic Zinc Finger"/>
    <property type="match status" value="1"/>
</dbReference>
<evidence type="ECO:0000256" key="4">
    <source>
        <dbReference type="ARBA" id="ARBA00022833"/>
    </source>
</evidence>
<dbReference type="Proteomes" id="UP000299102">
    <property type="component" value="Unassembled WGS sequence"/>
</dbReference>
<dbReference type="InterPro" id="IPR006642">
    <property type="entry name" value="Rad18_UBZ4"/>
</dbReference>
<evidence type="ECO:0000256" key="2">
    <source>
        <dbReference type="ARBA" id="ARBA00022763"/>
    </source>
</evidence>
<keyword evidence="2" id="KW-0227">DNA damage</keyword>
<reference evidence="8 9" key="1">
    <citation type="journal article" date="2019" name="Commun. Biol.">
        <title>The bagworm genome reveals a unique fibroin gene that provides high tensile strength.</title>
        <authorList>
            <person name="Kono N."/>
            <person name="Nakamura H."/>
            <person name="Ohtoshi R."/>
            <person name="Tomita M."/>
            <person name="Numata K."/>
            <person name="Arakawa K."/>
        </authorList>
    </citation>
    <scope>NUCLEOTIDE SEQUENCE [LARGE SCALE GENOMIC DNA]</scope>
</reference>
<organism evidence="8 9">
    <name type="scientific">Eumeta variegata</name>
    <name type="common">Bagworm moth</name>
    <name type="synonym">Eumeta japonica</name>
    <dbReference type="NCBI Taxonomy" id="151549"/>
    <lineage>
        <taxon>Eukaryota</taxon>
        <taxon>Metazoa</taxon>
        <taxon>Ecdysozoa</taxon>
        <taxon>Arthropoda</taxon>
        <taxon>Hexapoda</taxon>
        <taxon>Insecta</taxon>
        <taxon>Pterygota</taxon>
        <taxon>Neoptera</taxon>
        <taxon>Endopterygota</taxon>
        <taxon>Lepidoptera</taxon>
        <taxon>Glossata</taxon>
        <taxon>Ditrysia</taxon>
        <taxon>Tineoidea</taxon>
        <taxon>Psychidae</taxon>
        <taxon>Oiketicinae</taxon>
        <taxon>Eumeta</taxon>
    </lineage>
</organism>
<protein>
    <recommendedName>
        <fullName evidence="7">UBZ4-type domain-containing protein</fullName>
    </recommendedName>
</protein>
<evidence type="ECO:0000259" key="7">
    <source>
        <dbReference type="SMART" id="SM00734"/>
    </source>
</evidence>
<evidence type="ECO:0000313" key="9">
    <source>
        <dbReference type="Proteomes" id="UP000299102"/>
    </source>
</evidence>
<accession>A0A4C1XIG8</accession>
<keyword evidence="5" id="KW-0234">DNA repair</keyword>
<keyword evidence="9" id="KW-1185">Reference proteome</keyword>
<dbReference type="AlphaFoldDB" id="A0A4C1XIG8"/>
<evidence type="ECO:0000256" key="5">
    <source>
        <dbReference type="ARBA" id="ARBA00023204"/>
    </source>
</evidence>
<feature type="domain" description="UBZ4-type" evidence="7">
    <location>
        <begin position="37"/>
        <end position="61"/>
    </location>
</feature>
<feature type="region of interest" description="Disordered" evidence="6">
    <location>
        <begin position="1"/>
        <end position="28"/>
    </location>
</feature>
<keyword evidence="1" id="KW-0479">Metal-binding</keyword>
<dbReference type="GO" id="GO:0006281">
    <property type="term" value="P:DNA repair"/>
    <property type="evidence" value="ECO:0007669"/>
    <property type="project" value="UniProtKB-KW"/>
</dbReference>
<dbReference type="EMBL" id="BGZK01000828">
    <property type="protein sequence ID" value="GBP61975.1"/>
    <property type="molecule type" value="Genomic_DNA"/>
</dbReference>
<sequence>MGTVTRNRGRAKKRRNEAPPPPYDYDMTRAGTPPPALYACPVCGLKMRSIKLIQEHIDQCLNDDCAIV</sequence>
<gene>
    <name evidence="8" type="ORF">EVAR_40983_1</name>
</gene>
<evidence type="ECO:0000256" key="3">
    <source>
        <dbReference type="ARBA" id="ARBA00022771"/>
    </source>
</evidence>
<evidence type="ECO:0000313" key="8">
    <source>
        <dbReference type="EMBL" id="GBP61975.1"/>
    </source>
</evidence>
<dbReference type="SMART" id="SM00734">
    <property type="entry name" value="ZnF_Rad18"/>
    <property type="match status" value="1"/>
</dbReference>
<comment type="caution">
    <text evidence="8">The sequence shown here is derived from an EMBL/GenBank/DDBJ whole genome shotgun (WGS) entry which is preliminary data.</text>
</comment>
<keyword evidence="4" id="KW-0862">Zinc</keyword>